<keyword evidence="1" id="KW-0812">Transmembrane</keyword>
<accession>U7QIW9</accession>
<feature type="transmembrane region" description="Helical" evidence="1">
    <location>
        <begin position="21"/>
        <end position="39"/>
    </location>
</feature>
<keyword evidence="1" id="KW-0472">Membrane</keyword>
<keyword evidence="3" id="KW-1185">Reference proteome</keyword>
<gene>
    <name evidence="2" type="ORF">M595_2221</name>
</gene>
<dbReference type="Proteomes" id="UP000017127">
    <property type="component" value="Unassembled WGS sequence"/>
</dbReference>
<protein>
    <submittedName>
        <fullName evidence="2">Uncharacterized protein</fullName>
    </submittedName>
</protein>
<proteinExistence type="predicted"/>
<evidence type="ECO:0000313" key="3">
    <source>
        <dbReference type="Proteomes" id="UP000017127"/>
    </source>
</evidence>
<evidence type="ECO:0000313" key="2">
    <source>
        <dbReference type="EMBL" id="ERT07848.1"/>
    </source>
</evidence>
<evidence type="ECO:0000256" key="1">
    <source>
        <dbReference type="SAM" id="Phobius"/>
    </source>
</evidence>
<name>U7QIW9_9CYAN</name>
<organism evidence="2 3">
    <name type="scientific">Lyngbya aestuarii BL J</name>
    <dbReference type="NCBI Taxonomy" id="1348334"/>
    <lineage>
        <taxon>Bacteria</taxon>
        <taxon>Bacillati</taxon>
        <taxon>Cyanobacteriota</taxon>
        <taxon>Cyanophyceae</taxon>
        <taxon>Oscillatoriophycideae</taxon>
        <taxon>Oscillatoriales</taxon>
        <taxon>Microcoleaceae</taxon>
        <taxon>Lyngbya</taxon>
    </lineage>
</organism>
<comment type="caution">
    <text evidence="2">The sequence shown here is derived from an EMBL/GenBank/DDBJ whole genome shotgun (WGS) entry which is preliminary data.</text>
</comment>
<dbReference type="EMBL" id="AUZM01000017">
    <property type="protein sequence ID" value="ERT07848.1"/>
    <property type="molecule type" value="Genomic_DNA"/>
</dbReference>
<sequence length="176" mass="19497">MKSSIAMTQELEKTKKLAQKNTRATAFLTFFMPLLGYIYTGRYQAMLMSLGLFIGVTGVCVAGDLELDETEDLTLALQFIYGVGTAVENSRAVSQAKKRLQEPKFPAINPEHQKIQLLRLAKAQGEVTLADCVLEINCSAPEVRLLLEELQREDLMIVDNREPDGAVVYRIISSAG</sequence>
<dbReference type="AlphaFoldDB" id="U7QIW9"/>
<keyword evidence="1" id="KW-1133">Transmembrane helix</keyword>
<reference evidence="2 3" key="1">
    <citation type="journal article" date="2013" name="Front. Microbiol.">
        <title>Comparative genomic analyses of the cyanobacterium, Lyngbya aestuarii BL J, a powerful hydrogen producer.</title>
        <authorList>
            <person name="Kothari A."/>
            <person name="Vaughn M."/>
            <person name="Garcia-Pichel F."/>
        </authorList>
    </citation>
    <scope>NUCLEOTIDE SEQUENCE [LARGE SCALE GENOMIC DNA]</scope>
    <source>
        <strain evidence="2 3">BL J</strain>
    </source>
</reference>